<dbReference type="InterPro" id="IPR017853">
    <property type="entry name" value="GH"/>
</dbReference>
<feature type="transmembrane region" description="Helical" evidence="2">
    <location>
        <begin position="20"/>
        <end position="38"/>
    </location>
</feature>
<comment type="caution">
    <text evidence="4">The sequence shown here is derived from an EMBL/GenBank/DDBJ whole genome shotgun (WGS) entry which is preliminary data.</text>
</comment>
<dbReference type="CDD" id="cd00063">
    <property type="entry name" value="FN3"/>
    <property type="match status" value="1"/>
</dbReference>
<proteinExistence type="predicted"/>
<feature type="region of interest" description="Disordered" evidence="1">
    <location>
        <begin position="764"/>
        <end position="808"/>
    </location>
</feature>
<keyword evidence="2" id="KW-0472">Membrane</keyword>
<reference evidence="4 5" key="1">
    <citation type="submission" date="2018-12" db="EMBL/GenBank/DDBJ databases">
        <authorList>
            <person name="Sun L."/>
            <person name="Chen Z."/>
        </authorList>
    </citation>
    <scope>NUCLEOTIDE SEQUENCE [LARGE SCALE GENOMIC DNA]</scope>
    <source>
        <strain evidence="4 5">3-5-3</strain>
    </source>
</reference>
<dbReference type="InterPro" id="IPR003961">
    <property type="entry name" value="FN3_dom"/>
</dbReference>
<evidence type="ECO:0000313" key="5">
    <source>
        <dbReference type="Proteomes" id="UP000272464"/>
    </source>
</evidence>
<evidence type="ECO:0000256" key="2">
    <source>
        <dbReference type="SAM" id="Phobius"/>
    </source>
</evidence>
<dbReference type="InterPro" id="IPR036116">
    <property type="entry name" value="FN3_sf"/>
</dbReference>
<dbReference type="SMART" id="SM00060">
    <property type="entry name" value="FN3"/>
    <property type="match status" value="1"/>
</dbReference>
<dbReference type="EMBL" id="RZNX01000001">
    <property type="protein sequence ID" value="RUT35460.1"/>
    <property type="molecule type" value="Genomic_DNA"/>
</dbReference>
<feature type="domain" description="Fibronectin type-III" evidence="3">
    <location>
        <begin position="560"/>
        <end position="658"/>
    </location>
</feature>
<evidence type="ECO:0000313" key="4">
    <source>
        <dbReference type="EMBL" id="RUT35460.1"/>
    </source>
</evidence>
<keyword evidence="2" id="KW-0812">Transmembrane</keyword>
<dbReference type="Pfam" id="PF17957">
    <property type="entry name" value="Big_7"/>
    <property type="match status" value="1"/>
</dbReference>
<protein>
    <submittedName>
        <fullName evidence="4">Fibronectin type III domain-containing protein</fullName>
    </submittedName>
</protein>
<dbReference type="SUPFAM" id="SSF51445">
    <property type="entry name" value="(Trans)glycosidases"/>
    <property type="match status" value="1"/>
</dbReference>
<gene>
    <name evidence="4" type="ORF">EJP77_00030</name>
</gene>
<dbReference type="RefSeq" id="WP_127197160.1">
    <property type="nucleotide sequence ID" value="NZ_RZNX01000001.1"/>
</dbReference>
<sequence length="808" mass="89095">MLQARPTFRKLQSVPQLTKLVVVLSLIFSLLPIYLPNLPKTYAESAITIDSPTNGSTPSDTVVRITGHYSEVYNISLVINGTRKEDVHMEDDASGTESGTWYYDLDTSVYDGAIEIAAGGQRPDTRYGISTPFVVFNVDHPEASKPVVEIVSPEDGSTITGIQLIKVKATGRNPLSSVQIRINGGSWKNTILKGNLYEYAYSPVLQGDQTLSIEAKATDDHNNMGKSSTKYVYTGKGIHEPVIVEKQDRAMWLWEKAAYNLILNPGSKSALEQFTSDTSTFNSGAVTTIYMGVFPHEGVDMLEDKRKEVRKFLKWAHEHGLKIQACIAGGTIPPYYGSYKRYNKYAINEIERVINFNLSSQPGERFDGVNVDVEPYILGEFGSSKPQLQIDYLDLLQTMMDRRNLSGLNLPVGPAIPRWYDTSNAANDITWHGQTKWMSQHVQDITDYISIMDYTDSSKGIIDGAQGEIDYANSINKPNSVIVGVETLDIANSGDPESITFREEGRTYMESQLAAVYQKFNGSPAFGGIAMHHYDSIRWLPSEWGPNAVLWKPQIADTTPPTPINKAPEAVTFDYQTIKLTYGRAIDNSDIEEYRVYRSTSPNFTPSASNYAGKSYNLDYTDEGLLPETTYYYRVAAVDISGNVGPYSSITSATTGNTHLKPMVIGSMKVTLTSGKIRATLKVKDLNTNEELAALVYGRFTYMAGKYVSLRLVPGTTVSADSETVPTASGQAGFAPQRIIAPGYYWASAYDTPHTATLVWPQQLQSVTSDEPSNAPEPQLDQEPAANPDTQPQVPEPAPDPSNPDDSQ</sequence>
<dbReference type="OrthoDB" id="2563626at2"/>
<evidence type="ECO:0000256" key="1">
    <source>
        <dbReference type="SAM" id="MobiDB-lite"/>
    </source>
</evidence>
<dbReference type="Gene3D" id="2.60.40.10">
    <property type="entry name" value="Immunoglobulins"/>
    <property type="match status" value="2"/>
</dbReference>
<dbReference type="AlphaFoldDB" id="A0A3S1JS41"/>
<dbReference type="Proteomes" id="UP000272464">
    <property type="component" value="Unassembled WGS sequence"/>
</dbReference>
<accession>A0A3S1JS41</accession>
<dbReference type="SUPFAM" id="SSF49265">
    <property type="entry name" value="Fibronectin type III"/>
    <property type="match status" value="1"/>
</dbReference>
<evidence type="ECO:0000259" key="3">
    <source>
        <dbReference type="PROSITE" id="PS50853"/>
    </source>
</evidence>
<keyword evidence="2" id="KW-1133">Transmembrane helix</keyword>
<dbReference type="PROSITE" id="PS50853">
    <property type="entry name" value="FN3"/>
    <property type="match status" value="1"/>
</dbReference>
<name>A0A3S1JS41_9BACL</name>
<organism evidence="4 5">
    <name type="scientific">Paenibacillus zeisoli</name>
    <dbReference type="NCBI Taxonomy" id="2496267"/>
    <lineage>
        <taxon>Bacteria</taxon>
        <taxon>Bacillati</taxon>
        <taxon>Bacillota</taxon>
        <taxon>Bacilli</taxon>
        <taxon>Bacillales</taxon>
        <taxon>Paenibacillaceae</taxon>
        <taxon>Paenibacillus</taxon>
    </lineage>
</organism>
<dbReference type="InterPro" id="IPR013783">
    <property type="entry name" value="Ig-like_fold"/>
</dbReference>
<keyword evidence="5" id="KW-1185">Reference proteome</keyword>